<dbReference type="RefSeq" id="XP_001272280.1">
    <property type="nucleotide sequence ID" value="XM_001272279.1"/>
</dbReference>
<dbReference type="OrthoDB" id="4222821at2759"/>
<dbReference type="VEuPathDB" id="FungiDB:ACLA_053280"/>
<dbReference type="AlphaFoldDB" id="A1CIZ9"/>
<proteinExistence type="predicted"/>
<evidence type="ECO:0000313" key="2">
    <source>
        <dbReference type="EMBL" id="EAW10854.1"/>
    </source>
</evidence>
<feature type="compositionally biased region" description="Gly residues" evidence="1">
    <location>
        <begin position="60"/>
        <end position="77"/>
    </location>
</feature>
<gene>
    <name evidence="2" type="ORF">ACLA_053280</name>
</gene>
<dbReference type="HOGENOM" id="CLU_1937662_0_0_1"/>
<dbReference type="Proteomes" id="UP000006701">
    <property type="component" value="Unassembled WGS sequence"/>
</dbReference>
<sequence>MLPGLHIGGFDLNSHRDFQLEIILHLSSKMLGWIKKLLGISLISSQYQPGSLSTEEMWTGGSGMPQGNGSGGGGGGKGGERPILDNESTSALLEVMLKQNDLGYFNEANGGAASVKQTLHDIHEKLSEIM</sequence>
<keyword evidence="3" id="KW-1185">Reference proteome</keyword>
<name>A1CIZ9_ASPCL</name>
<dbReference type="GeneID" id="4704121"/>
<accession>A1CIZ9</accession>
<dbReference type="EMBL" id="DS027054">
    <property type="protein sequence ID" value="EAW10854.1"/>
    <property type="molecule type" value="Genomic_DNA"/>
</dbReference>
<protein>
    <submittedName>
        <fullName evidence="2">Uncharacterized protein</fullName>
    </submittedName>
</protein>
<dbReference type="KEGG" id="act:ACLA_053280"/>
<evidence type="ECO:0000256" key="1">
    <source>
        <dbReference type="SAM" id="MobiDB-lite"/>
    </source>
</evidence>
<evidence type="ECO:0000313" key="3">
    <source>
        <dbReference type="Proteomes" id="UP000006701"/>
    </source>
</evidence>
<reference evidence="2 3" key="1">
    <citation type="journal article" date="2008" name="PLoS Genet.">
        <title>Genomic islands in the pathogenic filamentous fungus Aspergillus fumigatus.</title>
        <authorList>
            <person name="Fedorova N.D."/>
            <person name="Khaldi N."/>
            <person name="Joardar V.S."/>
            <person name="Maiti R."/>
            <person name="Amedeo P."/>
            <person name="Anderson M.J."/>
            <person name="Crabtree J."/>
            <person name="Silva J.C."/>
            <person name="Badger J.H."/>
            <person name="Albarraq A."/>
            <person name="Angiuoli S."/>
            <person name="Bussey H."/>
            <person name="Bowyer P."/>
            <person name="Cotty P.J."/>
            <person name="Dyer P.S."/>
            <person name="Egan A."/>
            <person name="Galens K."/>
            <person name="Fraser-Liggett C.M."/>
            <person name="Haas B.J."/>
            <person name="Inman J.M."/>
            <person name="Kent R."/>
            <person name="Lemieux S."/>
            <person name="Malavazi I."/>
            <person name="Orvis J."/>
            <person name="Roemer T."/>
            <person name="Ronning C.M."/>
            <person name="Sundaram J.P."/>
            <person name="Sutton G."/>
            <person name="Turner G."/>
            <person name="Venter J.C."/>
            <person name="White O.R."/>
            <person name="Whitty B.R."/>
            <person name="Youngman P."/>
            <person name="Wolfe K.H."/>
            <person name="Goldman G.H."/>
            <person name="Wortman J.R."/>
            <person name="Jiang B."/>
            <person name="Denning D.W."/>
            <person name="Nierman W.C."/>
        </authorList>
    </citation>
    <scope>NUCLEOTIDE SEQUENCE [LARGE SCALE GENOMIC DNA]</scope>
    <source>
        <strain evidence="3">ATCC 1007 / CBS 513.65 / DSM 816 / NCTC 3887 / NRRL 1</strain>
    </source>
</reference>
<feature type="region of interest" description="Disordered" evidence="1">
    <location>
        <begin position="54"/>
        <end position="84"/>
    </location>
</feature>
<organism evidence="2 3">
    <name type="scientific">Aspergillus clavatus (strain ATCC 1007 / CBS 513.65 / DSM 816 / NCTC 3887 / NRRL 1 / QM 1276 / 107)</name>
    <dbReference type="NCBI Taxonomy" id="344612"/>
    <lineage>
        <taxon>Eukaryota</taxon>
        <taxon>Fungi</taxon>
        <taxon>Dikarya</taxon>
        <taxon>Ascomycota</taxon>
        <taxon>Pezizomycotina</taxon>
        <taxon>Eurotiomycetes</taxon>
        <taxon>Eurotiomycetidae</taxon>
        <taxon>Eurotiales</taxon>
        <taxon>Aspergillaceae</taxon>
        <taxon>Aspergillus</taxon>
        <taxon>Aspergillus subgen. Fumigati</taxon>
    </lineage>
</organism>